<feature type="transmembrane region" description="Helical" evidence="1">
    <location>
        <begin position="138"/>
        <end position="156"/>
    </location>
</feature>
<name>A0A2J6PF56_9HELO</name>
<keyword evidence="1" id="KW-0812">Transmembrane</keyword>
<evidence type="ECO:0000256" key="1">
    <source>
        <dbReference type="SAM" id="Phobius"/>
    </source>
</evidence>
<gene>
    <name evidence="2" type="ORF">NA56DRAFT_712851</name>
</gene>
<protein>
    <submittedName>
        <fullName evidence="2">Uncharacterized protein</fullName>
    </submittedName>
</protein>
<keyword evidence="3" id="KW-1185">Reference proteome</keyword>
<evidence type="ECO:0000313" key="3">
    <source>
        <dbReference type="Proteomes" id="UP000235672"/>
    </source>
</evidence>
<dbReference type="Proteomes" id="UP000235672">
    <property type="component" value="Unassembled WGS sequence"/>
</dbReference>
<accession>A0A2J6PF56</accession>
<keyword evidence="1" id="KW-0472">Membrane</keyword>
<feature type="transmembrane region" description="Helical" evidence="1">
    <location>
        <begin position="96"/>
        <end position="117"/>
    </location>
</feature>
<evidence type="ECO:0000313" key="2">
    <source>
        <dbReference type="EMBL" id="PMD12681.1"/>
    </source>
</evidence>
<dbReference type="EMBL" id="KZ613544">
    <property type="protein sequence ID" value="PMD12681.1"/>
    <property type="molecule type" value="Genomic_DNA"/>
</dbReference>
<reference evidence="2 3" key="1">
    <citation type="submission" date="2016-05" db="EMBL/GenBank/DDBJ databases">
        <title>A degradative enzymes factory behind the ericoid mycorrhizal symbiosis.</title>
        <authorList>
            <consortium name="DOE Joint Genome Institute"/>
            <person name="Martino E."/>
            <person name="Morin E."/>
            <person name="Grelet G."/>
            <person name="Kuo A."/>
            <person name="Kohler A."/>
            <person name="Daghino S."/>
            <person name="Barry K."/>
            <person name="Choi C."/>
            <person name="Cichocki N."/>
            <person name="Clum A."/>
            <person name="Copeland A."/>
            <person name="Hainaut M."/>
            <person name="Haridas S."/>
            <person name="Labutti K."/>
            <person name="Lindquist E."/>
            <person name="Lipzen A."/>
            <person name="Khouja H.-R."/>
            <person name="Murat C."/>
            <person name="Ohm R."/>
            <person name="Olson A."/>
            <person name="Spatafora J."/>
            <person name="Veneault-Fourrey C."/>
            <person name="Henrissat B."/>
            <person name="Grigoriev I."/>
            <person name="Martin F."/>
            <person name="Perotto S."/>
        </authorList>
    </citation>
    <scope>NUCLEOTIDE SEQUENCE [LARGE SCALE GENOMIC DNA]</scope>
    <source>
        <strain evidence="2 3">UAMH 7357</strain>
    </source>
</reference>
<keyword evidence="1" id="KW-1133">Transmembrane helix</keyword>
<proteinExistence type="predicted"/>
<organism evidence="2 3">
    <name type="scientific">Hyaloscypha hepaticicola</name>
    <dbReference type="NCBI Taxonomy" id="2082293"/>
    <lineage>
        <taxon>Eukaryota</taxon>
        <taxon>Fungi</taxon>
        <taxon>Dikarya</taxon>
        <taxon>Ascomycota</taxon>
        <taxon>Pezizomycotina</taxon>
        <taxon>Leotiomycetes</taxon>
        <taxon>Helotiales</taxon>
        <taxon>Hyaloscyphaceae</taxon>
        <taxon>Hyaloscypha</taxon>
    </lineage>
</organism>
<sequence>MPPRKRVAGTSCTSISQFPPFYQDTGRVLGYELFIAISTYIEPLPVFSSWAEHKMEVRVPLDAHCTLVAACSVLMRGKLSFFQQLCFEHGTFQLQVAYSIMLFNIVAAVTLTAYWTVESLFMGVLEIRIFTDKCFDEVMLLFVLYVVFICLAETQLTDPLSHGLNPHVYRLPTITTPVYTTIDFKF</sequence>
<dbReference type="AlphaFoldDB" id="A0A2J6PF56"/>